<gene>
    <name evidence="5" type="ORF">GQ26_0310360</name>
</gene>
<dbReference type="GO" id="GO:0006646">
    <property type="term" value="P:phosphatidylethanolamine biosynthetic process"/>
    <property type="evidence" value="ECO:0007669"/>
    <property type="project" value="TreeGrafter"/>
</dbReference>
<dbReference type="GO" id="GO:0004305">
    <property type="term" value="F:ethanolamine kinase activity"/>
    <property type="evidence" value="ECO:0007669"/>
    <property type="project" value="TreeGrafter"/>
</dbReference>
<dbReference type="HOGENOM" id="CLU_012712_4_0_1"/>
<dbReference type="InterPro" id="IPR007521">
    <property type="entry name" value="Choline_kin_N"/>
</dbReference>
<evidence type="ECO:0000259" key="4">
    <source>
        <dbReference type="Pfam" id="PF04428"/>
    </source>
</evidence>
<dbReference type="Gene3D" id="3.30.200.20">
    <property type="entry name" value="Phosphorylase Kinase, domain 1"/>
    <property type="match status" value="1"/>
</dbReference>
<evidence type="ECO:0000256" key="1">
    <source>
        <dbReference type="ARBA" id="ARBA00038211"/>
    </source>
</evidence>
<feature type="compositionally biased region" description="Pro residues" evidence="2">
    <location>
        <begin position="451"/>
        <end position="460"/>
    </location>
</feature>
<feature type="region of interest" description="Disordered" evidence="2">
    <location>
        <begin position="324"/>
        <end position="354"/>
    </location>
</feature>
<dbReference type="GO" id="GO:0005737">
    <property type="term" value="C:cytoplasm"/>
    <property type="evidence" value="ECO:0007669"/>
    <property type="project" value="TreeGrafter"/>
</dbReference>
<dbReference type="InterPro" id="IPR011009">
    <property type="entry name" value="Kinase-like_dom_sf"/>
</dbReference>
<feature type="compositionally biased region" description="Basic residues" evidence="2">
    <location>
        <begin position="332"/>
        <end position="347"/>
    </location>
</feature>
<accession>A0A093VBA9</accession>
<evidence type="ECO:0000256" key="2">
    <source>
        <dbReference type="SAM" id="MobiDB-lite"/>
    </source>
</evidence>
<dbReference type="AlphaFoldDB" id="A0A093VBA9"/>
<feature type="chain" id="PRO_5001892386" evidence="3">
    <location>
        <begin position="24"/>
        <end position="912"/>
    </location>
</feature>
<name>A0A093VBA9_TALMA</name>
<reference evidence="5" key="2">
    <citation type="journal article" date="2014" name="PLoS Genet.">
        <title>Signature gene expression reveals novel clues to the molecular mechanisms of dimorphic transition in Penicillium marneffei.</title>
        <authorList>
            <person name="Yang E."/>
            <person name="Wang G."/>
            <person name="Cai J."/>
            <person name="Woo P.C."/>
            <person name="Lau S.K."/>
            <person name="Yuen K.-Y."/>
            <person name="Chow W.-N."/>
            <person name="Lin X."/>
        </authorList>
    </citation>
    <scope>NUCLEOTIDE SEQUENCE</scope>
    <source>
        <strain evidence="5">PM1</strain>
    </source>
</reference>
<dbReference type="GO" id="GO:0004103">
    <property type="term" value="F:choline kinase activity"/>
    <property type="evidence" value="ECO:0007669"/>
    <property type="project" value="TreeGrafter"/>
</dbReference>
<evidence type="ECO:0000256" key="3">
    <source>
        <dbReference type="SAM" id="SignalP"/>
    </source>
</evidence>
<keyword evidence="5" id="KW-0808">Transferase</keyword>
<dbReference type="SUPFAM" id="SSF56112">
    <property type="entry name" value="Protein kinase-like (PK-like)"/>
    <property type="match status" value="1"/>
</dbReference>
<dbReference type="CDD" id="cd05157">
    <property type="entry name" value="ETNK_euk"/>
    <property type="match status" value="1"/>
</dbReference>
<dbReference type="PANTHER" id="PTHR22603">
    <property type="entry name" value="CHOLINE/ETHANOALAMINE KINASE"/>
    <property type="match status" value="1"/>
</dbReference>
<organism evidence="5">
    <name type="scientific">Talaromyces marneffei PM1</name>
    <dbReference type="NCBI Taxonomy" id="1077442"/>
    <lineage>
        <taxon>Eukaryota</taxon>
        <taxon>Fungi</taxon>
        <taxon>Dikarya</taxon>
        <taxon>Ascomycota</taxon>
        <taxon>Pezizomycotina</taxon>
        <taxon>Eurotiomycetes</taxon>
        <taxon>Eurotiomycetidae</taxon>
        <taxon>Eurotiales</taxon>
        <taxon>Trichocomaceae</taxon>
        <taxon>Talaromyces</taxon>
        <taxon>Talaromyces sect. Talaromyces</taxon>
    </lineage>
</organism>
<proteinExistence type="inferred from homology"/>
<feature type="region of interest" description="Disordered" evidence="2">
    <location>
        <begin position="274"/>
        <end position="293"/>
    </location>
</feature>
<reference key="1">
    <citation type="journal article" date="2014" name="PLoS Genet.">
        <title>Signature Gene Expression Reveals Novel Clues to the Molecular Mechanisms of Dimorphic Transition in Penicillium marneffei.</title>
        <authorList>
            <person name="Yang E."/>
            <person name="Wang G."/>
            <person name="Cai J."/>
            <person name="Woo P.C."/>
            <person name="Lau S.K."/>
            <person name="Yuen K.-Y."/>
            <person name="Chow W.-N."/>
            <person name="Lin X."/>
        </authorList>
    </citation>
    <scope>NUCLEOTIDE SEQUENCE [LARGE SCALE GENOMIC DNA]</scope>
    <source>
        <strain>PM1</strain>
    </source>
</reference>
<dbReference type="Gene3D" id="3.90.1200.10">
    <property type="match status" value="1"/>
</dbReference>
<sequence>MDFSPILFTALTLLSSCTLTALATPAEGLSTSPIEDGPLPNIVLFAMAEIKDDANPVDQHNATATPSALSSAVTRGAGSCVDVNKLNHTQKSHDTDKPLQRSTVHDDTDIGIIWHNLHADSDFTVFRVLEEVVSVNASKYLFSVTVVCSKGWDEVSGMPSPAPEATGHETDKSVENISSEPRTYDHAVAVPHPTDPGDNPSIVPTKQFKAPIAKRISARSPILQPSPVYSLQSQVSSLRLDAHDDDDETDVTPASRPSEQALFNQVLTWLQQEQSRQRGSIDSTAAVSSNGSFQLEGKRHSIGSEKGLALDQLETILQHYAAATKDQMSPLQRRRSKKHRSRPKGLRRGSGSESDYFDDAVVPGVDAMLDNSKTLAYTGGAVSTDQLTLSPDQRSRYKKDQSYWLVFKAEILRLIHTLRLKGWRRVSMDDSADLEVTRLSGALTNAVYVVKPPPPSPPTPNADGTEKLAPRRSPPNLLLRIYGPQVEHLIDRDVELQILRRLGKKNIGPRVLGTFKNGRFEEFFNAHPLTPRELRNPQTSRQIAKRMRELHDGIELLENERLGGPAVFRNWDKWVDRCEQVISWLDKEILLDRQDRSEPWRKRGFICGVPWATFRKAVENYRLWLFDHLGGIKEVKRQLIFAHNDTQYGNLLRLEPEEQSPLLLPANSHKQLVVIDFEYSAANVPALEFANHFTEWCYNYHDTERPWACNTRAYPTPEEQHRFISAYVYHHRPQQQGMGISPLATPDIAPSSIPTPRLAPFSLDAPAMSLSATTSLITSDTPQLYEETSEAEIQQYMRETRLWRIANSAQWIAWGIVQAKVAALEEEEAAQAAAADAAAASPSAEGSNTDLSASRDLQRIIEETEEIEFDYLAYSQDRALFFWADVLSLGLIRENELPDDLLEVVKLRMINY</sequence>
<dbReference type="eggNOG" id="KOG2686">
    <property type="taxonomic scope" value="Eukaryota"/>
</dbReference>
<keyword evidence="3" id="KW-0732">Signal</keyword>
<comment type="similarity">
    <text evidence="1">Belongs to the choline/ethanolamine kinase family.</text>
</comment>
<feature type="domain" description="Choline kinase N-terminal" evidence="4">
    <location>
        <begin position="359"/>
        <end position="431"/>
    </location>
</feature>
<protein>
    <submittedName>
        <fullName evidence="5">Choline kinase</fullName>
    </submittedName>
</protein>
<comment type="caution">
    <text evidence="5">The sequence shown here is derived from an EMBL/GenBank/DDBJ whole genome shotgun (WGS) entry which is preliminary data.</text>
</comment>
<evidence type="ECO:0000313" key="5">
    <source>
        <dbReference type="EMBL" id="KFX43966.1"/>
    </source>
</evidence>
<feature type="signal peptide" evidence="3">
    <location>
        <begin position="1"/>
        <end position="23"/>
    </location>
</feature>
<dbReference type="Pfam" id="PF04428">
    <property type="entry name" value="Choline_kin_N"/>
    <property type="match status" value="1"/>
</dbReference>
<dbReference type="EMBL" id="JPOX01000031">
    <property type="protein sequence ID" value="KFX43966.1"/>
    <property type="molecule type" value="Genomic_DNA"/>
</dbReference>
<dbReference type="Pfam" id="PF01633">
    <property type="entry name" value="Choline_kinase"/>
    <property type="match status" value="1"/>
</dbReference>
<keyword evidence="5" id="KW-0418">Kinase</keyword>
<dbReference type="PANTHER" id="PTHR22603:SF93">
    <property type="entry name" value="RE24176P"/>
    <property type="match status" value="1"/>
</dbReference>
<feature type="region of interest" description="Disordered" evidence="2">
    <location>
        <begin position="448"/>
        <end position="472"/>
    </location>
</feature>